<feature type="domain" description="Glycosyltransferase 2-like" evidence="3">
    <location>
        <begin position="4"/>
        <end position="168"/>
    </location>
</feature>
<dbReference type="GO" id="GO:0016757">
    <property type="term" value="F:glycosyltransferase activity"/>
    <property type="evidence" value="ECO:0007669"/>
    <property type="project" value="UniProtKB-KW"/>
</dbReference>
<gene>
    <name evidence="4" type="ORF">ACFO5I_03495</name>
</gene>
<keyword evidence="2" id="KW-1133">Transmembrane helix</keyword>
<sequence length="340" mass="38419">MLLSIIVPCYNEEETIPLFIEAVEKALKDQPIKWEYLFIDDGSKDQTLTVLKEVCQKKPDQCHYVAFSRNFGKEAALYAGLQGAKGDLVTVMDADLQDPPELLPEMLALMEAKKLDCVGTRRKNRVGEPLIRSFFARLFYRLMNRFSETQMVDGARDFRLMSRKMVDAVLEITEYNRFSKGIFSWVGFETEYLSYENRERIAGQTSWSFWSLLKYSFDGIVNFSEVPLMLASLIGAVSCIGAGMALVFIIVRALLFGDPTSGWPSMVSIFLFVGGLQLLCLGIIGKYIGKIFLETKHRPHYLVKESSQCEQLSEKEKLGAGKSPESSNSKERLKNSNSQG</sequence>
<accession>A0ABV9MW00</accession>
<evidence type="ECO:0000313" key="4">
    <source>
        <dbReference type="EMBL" id="MFC4718808.1"/>
    </source>
</evidence>
<reference evidence="5" key="1">
    <citation type="journal article" date="2019" name="Int. J. Syst. Evol. Microbiol.">
        <title>The Global Catalogue of Microorganisms (GCM) 10K type strain sequencing project: providing services to taxonomists for standard genome sequencing and annotation.</title>
        <authorList>
            <consortium name="The Broad Institute Genomics Platform"/>
            <consortium name="The Broad Institute Genome Sequencing Center for Infectious Disease"/>
            <person name="Wu L."/>
            <person name="Ma J."/>
        </authorList>
    </citation>
    <scope>NUCLEOTIDE SEQUENCE [LARGE SCALE GENOMIC DNA]</scope>
    <source>
        <strain evidence="5">CGMCC 1.19032</strain>
    </source>
</reference>
<evidence type="ECO:0000256" key="1">
    <source>
        <dbReference type="SAM" id="MobiDB-lite"/>
    </source>
</evidence>
<comment type="caution">
    <text evidence="4">The sequence shown here is derived from an EMBL/GenBank/DDBJ whole genome shotgun (WGS) entry which is preliminary data.</text>
</comment>
<dbReference type="InterPro" id="IPR001173">
    <property type="entry name" value="Glyco_trans_2-like"/>
</dbReference>
<name>A0ABV9MW00_9ENTE</name>
<feature type="transmembrane region" description="Helical" evidence="2">
    <location>
        <begin position="267"/>
        <end position="288"/>
    </location>
</feature>
<dbReference type="EMBL" id="JBHSGS010000017">
    <property type="protein sequence ID" value="MFC4718808.1"/>
    <property type="molecule type" value="Genomic_DNA"/>
</dbReference>
<dbReference type="Proteomes" id="UP001595969">
    <property type="component" value="Unassembled WGS sequence"/>
</dbReference>
<dbReference type="Pfam" id="PF00535">
    <property type="entry name" value="Glycos_transf_2"/>
    <property type="match status" value="1"/>
</dbReference>
<dbReference type="PANTHER" id="PTHR48090">
    <property type="entry name" value="UNDECAPRENYL-PHOSPHATE 4-DEOXY-4-FORMAMIDO-L-ARABINOSE TRANSFERASE-RELATED"/>
    <property type="match status" value="1"/>
</dbReference>
<proteinExistence type="predicted"/>
<keyword evidence="2" id="KW-0472">Membrane</keyword>
<dbReference type="Gene3D" id="3.90.550.10">
    <property type="entry name" value="Spore Coat Polysaccharide Biosynthesis Protein SpsA, Chain A"/>
    <property type="match status" value="1"/>
</dbReference>
<dbReference type="SUPFAM" id="SSF53448">
    <property type="entry name" value="Nucleotide-diphospho-sugar transferases"/>
    <property type="match status" value="1"/>
</dbReference>
<dbReference type="PANTHER" id="PTHR48090:SF8">
    <property type="entry name" value="GLYCOSYLTRANSFERASE CSBB-RELATED"/>
    <property type="match status" value="1"/>
</dbReference>
<keyword evidence="4" id="KW-0808">Transferase</keyword>
<keyword evidence="2" id="KW-0812">Transmembrane</keyword>
<feature type="transmembrane region" description="Helical" evidence="2">
    <location>
        <begin position="230"/>
        <end position="255"/>
    </location>
</feature>
<dbReference type="CDD" id="cd04187">
    <property type="entry name" value="DPM1_like_bac"/>
    <property type="match status" value="1"/>
</dbReference>
<dbReference type="RefSeq" id="WP_204654412.1">
    <property type="nucleotide sequence ID" value="NZ_JAFBFD010000026.1"/>
</dbReference>
<organism evidence="4 5">
    <name type="scientific">Enterococcus lemanii</name>
    <dbReference type="NCBI Taxonomy" id="1159752"/>
    <lineage>
        <taxon>Bacteria</taxon>
        <taxon>Bacillati</taxon>
        <taxon>Bacillota</taxon>
        <taxon>Bacilli</taxon>
        <taxon>Lactobacillales</taxon>
        <taxon>Enterococcaceae</taxon>
        <taxon>Enterococcus</taxon>
    </lineage>
</organism>
<dbReference type="EC" id="2.4.-.-" evidence="4"/>
<keyword evidence="5" id="KW-1185">Reference proteome</keyword>
<feature type="region of interest" description="Disordered" evidence="1">
    <location>
        <begin position="310"/>
        <end position="340"/>
    </location>
</feature>
<evidence type="ECO:0000259" key="3">
    <source>
        <dbReference type="Pfam" id="PF00535"/>
    </source>
</evidence>
<dbReference type="InterPro" id="IPR050256">
    <property type="entry name" value="Glycosyltransferase_2"/>
</dbReference>
<keyword evidence="4" id="KW-0328">Glycosyltransferase</keyword>
<evidence type="ECO:0000256" key="2">
    <source>
        <dbReference type="SAM" id="Phobius"/>
    </source>
</evidence>
<dbReference type="InterPro" id="IPR029044">
    <property type="entry name" value="Nucleotide-diphossugar_trans"/>
</dbReference>
<evidence type="ECO:0000313" key="5">
    <source>
        <dbReference type="Proteomes" id="UP001595969"/>
    </source>
</evidence>
<protein>
    <submittedName>
        <fullName evidence="4">Glycosyltransferase family 2 protein</fullName>
        <ecNumber evidence="4">2.4.-.-</ecNumber>
    </submittedName>
</protein>